<keyword evidence="2" id="KW-1185">Reference proteome</keyword>
<protein>
    <recommendedName>
        <fullName evidence="3">Reverse transcriptase zinc-binding domain-containing protein</fullName>
    </recommendedName>
</protein>
<evidence type="ECO:0000313" key="2">
    <source>
        <dbReference type="Proteomes" id="UP000593572"/>
    </source>
</evidence>
<feature type="non-terminal residue" evidence="1">
    <location>
        <position position="1"/>
    </location>
</feature>
<evidence type="ECO:0008006" key="3">
    <source>
        <dbReference type="Google" id="ProtNLM"/>
    </source>
</evidence>
<sequence>MPTLCTLKSRSLVVNTLCPIYKAKEEMVSHLFRNCVFSRQVLEGEGVQDIVGFINAYYLEVEQLGKLSITLSNPSVSFWEPSEGDVIKFHFDDSYNQQLHISRSGIITHNKEGM</sequence>
<dbReference type="AlphaFoldDB" id="A0A7J8NDV2"/>
<comment type="caution">
    <text evidence="1">The sequence shown here is derived from an EMBL/GenBank/DDBJ whole genome shotgun (WGS) entry which is preliminary data.</text>
</comment>
<gene>
    <name evidence="1" type="ORF">Golob_023846</name>
</gene>
<name>A0A7J8NDV2_9ROSI</name>
<evidence type="ECO:0000313" key="1">
    <source>
        <dbReference type="EMBL" id="MBA0575086.1"/>
    </source>
</evidence>
<organism evidence="1 2">
    <name type="scientific">Gossypium lobatum</name>
    <dbReference type="NCBI Taxonomy" id="34289"/>
    <lineage>
        <taxon>Eukaryota</taxon>
        <taxon>Viridiplantae</taxon>
        <taxon>Streptophyta</taxon>
        <taxon>Embryophyta</taxon>
        <taxon>Tracheophyta</taxon>
        <taxon>Spermatophyta</taxon>
        <taxon>Magnoliopsida</taxon>
        <taxon>eudicotyledons</taxon>
        <taxon>Gunneridae</taxon>
        <taxon>Pentapetalae</taxon>
        <taxon>rosids</taxon>
        <taxon>malvids</taxon>
        <taxon>Malvales</taxon>
        <taxon>Malvaceae</taxon>
        <taxon>Malvoideae</taxon>
        <taxon>Gossypium</taxon>
    </lineage>
</organism>
<proteinExistence type="predicted"/>
<accession>A0A7J8NDV2</accession>
<reference evidence="1 2" key="1">
    <citation type="journal article" date="2019" name="Genome Biol. Evol.">
        <title>Insights into the evolution of the New World diploid cottons (Gossypium, subgenus Houzingenia) based on genome sequencing.</title>
        <authorList>
            <person name="Grover C.E."/>
            <person name="Arick M.A. 2nd"/>
            <person name="Thrash A."/>
            <person name="Conover J.L."/>
            <person name="Sanders W.S."/>
            <person name="Peterson D.G."/>
            <person name="Frelichowski J.E."/>
            <person name="Scheffler J.A."/>
            <person name="Scheffler B.E."/>
            <person name="Wendel J.F."/>
        </authorList>
    </citation>
    <scope>NUCLEOTIDE SEQUENCE [LARGE SCALE GENOMIC DNA]</scope>
    <source>
        <strain evidence="1">157</strain>
        <tissue evidence="1">Leaf</tissue>
    </source>
</reference>
<dbReference type="EMBL" id="JABEZX010094742">
    <property type="protein sequence ID" value="MBA0575086.1"/>
    <property type="molecule type" value="Genomic_DNA"/>
</dbReference>
<dbReference type="Proteomes" id="UP000593572">
    <property type="component" value="Unassembled WGS sequence"/>
</dbReference>